<proteinExistence type="predicted"/>
<organism evidence="1 2">
    <name type="scientific">Panagrolaimus sp. PS1159</name>
    <dbReference type="NCBI Taxonomy" id="55785"/>
    <lineage>
        <taxon>Eukaryota</taxon>
        <taxon>Metazoa</taxon>
        <taxon>Ecdysozoa</taxon>
        <taxon>Nematoda</taxon>
        <taxon>Chromadorea</taxon>
        <taxon>Rhabditida</taxon>
        <taxon>Tylenchina</taxon>
        <taxon>Panagrolaimomorpha</taxon>
        <taxon>Panagrolaimoidea</taxon>
        <taxon>Panagrolaimidae</taxon>
        <taxon>Panagrolaimus</taxon>
    </lineage>
</organism>
<reference evidence="2" key="1">
    <citation type="submission" date="2022-11" db="UniProtKB">
        <authorList>
            <consortium name="WormBaseParasite"/>
        </authorList>
    </citation>
    <scope>IDENTIFICATION</scope>
</reference>
<protein>
    <submittedName>
        <fullName evidence="2">Transmembrane protein</fullName>
    </submittedName>
</protein>
<dbReference type="WBParaSite" id="PS1159_v2.g10681.t1">
    <property type="protein sequence ID" value="PS1159_v2.g10681.t1"/>
    <property type="gene ID" value="PS1159_v2.g10681"/>
</dbReference>
<evidence type="ECO:0000313" key="2">
    <source>
        <dbReference type="WBParaSite" id="PS1159_v2.g10681.t1"/>
    </source>
</evidence>
<accession>A0AC35ETQ4</accession>
<evidence type="ECO:0000313" key="1">
    <source>
        <dbReference type="Proteomes" id="UP000887580"/>
    </source>
</evidence>
<sequence>MKEEMIVNERPPEYYAPIQSQLDLRCYHLCRKMVYIFAFIILCSLSALGILLIRIQEEGESDEVSIFSWILCSHFCMLLLFSGYGIISAKKQKAKNFKIILCFTAYLAIIGPFHRCFQIFDSEMDSEDLLARHLADNLSLIFTLLSWFTFIPVSIIHFAFKQSEYFSKTGILIFPEGTYNEEK</sequence>
<dbReference type="Proteomes" id="UP000887580">
    <property type="component" value="Unplaced"/>
</dbReference>
<name>A0AC35ETQ4_9BILA</name>